<accession>A0A0R3WQV9</accession>
<evidence type="ECO:0000256" key="4">
    <source>
        <dbReference type="ARBA" id="ARBA00023136"/>
    </source>
</evidence>
<sequence length="189" mass="21824">MNRPPCQCGHKIQTSTAARRPAQLDREVIERITLIVTVTDSLKKPVFTATATVSIEVQDENDNSPVFVNPPANIGFPFHQNDFQSHAFTVRENAPRYTRLSGRLEARDPDAEIVKEKRVSLILLTYLEKSVAQNCAQRRLIWRRYLQKLASRTARSLKCQRQLSVFGPHVTRFPWFDFMEARICNPCRR</sequence>
<dbReference type="InterPro" id="IPR039808">
    <property type="entry name" value="Cadherin"/>
</dbReference>
<dbReference type="InterPro" id="IPR015919">
    <property type="entry name" value="Cadherin-like_sf"/>
</dbReference>
<evidence type="ECO:0000256" key="2">
    <source>
        <dbReference type="ARBA" id="ARBA00022737"/>
    </source>
</evidence>
<dbReference type="PROSITE" id="PS00232">
    <property type="entry name" value="CADHERIN_1"/>
    <property type="match status" value="1"/>
</dbReference>
<keyword evidence="2" id="KW-0677">Repeat</keyword>
<dbReference type="AlphaFoldDB" id="A0A0R3WQV9"/>
<dbReference type="OrthoDB" id="6252479at2759"/>
<dbReference type="InterPro" id="IPR020894">
    <property type="entry name" value="Cadherin_CS"/>
</dbReference>
<dbReference type="Gene3D" id="2.60.40.60">
    <property type="entry name" value="Cadherins"/>
    <property type="match status" value="2"/>
</dbReference>
<evidence type="ECO:0000256" key="5">
    <source>
        <dbReference type="PROSITE-ProRule" id="PRU00043"/>
    </source>
</evidence>
<dbReference type="WBParaSite" id="TTAC_0000314901-mRNA-1">
    <property type="protein sequence ID" value="TTAC_0000314901-mRNA-1"/>
    <property type="gene ID" value="TTAC_0000314901"/>
</dbReference>
<dbReference type="GO" id="GO:0007156">
    <property type="term" value="P:homophilic cell adhesion via plasma membrane adhesion molecules"/>
    <property type="evidence" value="ECO:0007669"/>
    <property type="project" value="InterPro"/>
</dbReference>
<dbReference type="EMBL" id="UYWX01001967">
    <property type="protein sequence ID" value="VDM22014.1"/>
    <property type="molecule type" value="Genomic_DNA"/>
</dbReference>
<evidence type="ECO:0000313" key="9">
    <source>
        <dbReference type="WBParaSite" id="TTAC_0000314901-mRNA-1"/>
    </source>
</evidence>
<feature type="domain" description="Cadherin" evidence="6">
    <location>
        <begin position="24"/>
        <end position="67"/>
    </location>
</feature>
<dbReference type="PANTHER" id="PTHR24027">
    <property type="entry name" value="CADHERIN-23"/>
    <property type="match status" value="1"/>
</dbReference>
<dbReference type="PROSITE" id="PS50268">
    <property type="entry name" value="CADHERIN_2"/>
    <property type="match status" value="1"/>
</dbReference>
<dbReference type="GO" id="GO:0008013">
    <property type="term" value="F:beta-catenin binding"/>
    <property type="evidence" value="ECO:0007669"/>
    <property type="project" value="TreeGrafter"/>
</dbReference>
<keyword evidence="4" id="KW-0472">Membrane</keyword>
<keyword evidence="8" id="KW-1185">Reference proteome</keyword>
<dbReference type="InterPro" id="IPR002126">
    <property type="entry name" value="Cadherin-like_dom"/>
</dbReference>
<dbReference type="Proteomes" id="UP000274429">
    <property type="component" value="Unassembled WGS sequence"/>
</dbReference>
<dbReference type="CDD" id="cd11304">
    <property type="entry name" value="Cadherin_repeat"/>
    <property type="match status" value="1"/>
</dbReference>
<gene>
    <name evidence="7" type="ORF">TTAC_LOCUS3134</name>
</gene>
<dbReference type="GO" id="GO:0016342">
    <property type="term" value="C:catenin complex"/>
    <property type="evidence" value="ECO:0007669"/>
    <property type="project" value="TreeGrafter"/>
</dbReference>
<protein>
    <submittedName>
        <fullName evidence="9">Cadherin domain-containing protein</fullName>
    </submittedName>
</protein>
<keyword evidence="3 5" id="KW-0106">Calcium</keyword>
<proteinExistence type="predicted"/>
<name>A0A0R3WQV9_HYDTA</name>
<dbReference type="GO" id="GO:0045296">
    <property type="term" value="F:cadherin binding"/>
    <property type="evidence" value="ECO:0007669"/>
    <property type="project" value="TreeGrafter"/>
</dbReference>
<evidence type="ECO:0000256" key="1">
    <source>
        <dbReference type="ARBA" id="ARBA00004370"/>
    </source>
</evidence>
<dbReference type="STRING" id="6205.A0A0R3WQV9"/>
<evidence type="ECO:0000313" key="7">
    <source>
        <dbReference type="EMBL" id="VDM22014.1"/>
    </source>
</evidence>
<reference evidence="9" key="1">
    <citation type="submission" date="2017-02" db="UniProtKB">
        <authorList>
            <consortium name="WormBaseParasite"/>
        </authorList>
    </citation>
    <scope>IDENTIFICATION</scope>
</reference>
<dbReference type="GO" id="GO:0005509">
    <property type="term" value="F:calcium ion binding"/>
    <property type="evidence" value="ECO:0007669"/>
    <property type="project" value="UniProtKB-UniRule"/>
</dbReference>
<evidence type="ECO:0000256" key="3">
    <source>
        <dbReference type="ARBA" id="ARBA00022837"/>
    </source>
</evidence>
<evidence type="ECO:0000313" key="8">
    <source>
        <dbReference type="Proteomes" id="UP000274429"/>
    </source>
</evidence>
<reference evidence="7 8" key="2">
    <citation type="submission" date="2018-11" db="EMBL/GenBank/DDBJ databases">
        <authorList>
            <consortium name="Pathogen Informatics"/>
        </authorList>
    </citation>
    <scope>NUCLEOTIDE SEQUENCE [LARGE SCALE GENOMIC DNA]</scope>
</reference>
<dbReference type="PANTHER" id="PTHR24027:SF423">
    <property type="entry name" value="PROTOCADHERIN-16"/>
    <property type="match status" value="1"/>
</dbReference>
<dbReference type="SUPFAM" id="SSF49313">
    <property type="entry name" value="Cadherin-like"/>
    <property type="match status" value="1"/>
</dbReference>
<organism evidence="9">
    <name type="scientific">Hydatigena taeniaeformis</name>
    <name type="common">Feline tapeworm</name>
    <name type="synonym">Taenia taeniaeformis</name>
    <dbReference type="NCBI Taxonomy" id="6205"/>
    <lineage>
        <taxon>Eukaryota</taxon>
        <taxon>Metazoa</taxon>
        <taxon>Spiralia</taxon>
        <taxon>Lophotrochozoa</taxon>
        <taxon>Platyhelminthes</taxon>
        <taxon>Cestoda</taxon>
        <taxon>Eucestoda</taxon>
        <taxon>Cyclophyllidea</taxon>
        <taxon>Taeniidae</taxon>
        <taxon>Hydatigera</taxon>
    </lineage>
</organism>
<comment type="subcellular location">
    <subcellularLocation>
        <location evidence="1">Membrane</location>
    </subcellularLocation>
</comment>
<dbReference type="GO" id="GO:0016477">
    <property type="term" value="P:cell migration"/>
    <property type="evidence" value="ECO:0007669"/>
    <property type="project" value="TreeGrafter"/>
</dbReference>
<evidence type="ECO:0000259" key="6">
    <source>
        <dbReference type="PROSITE" id="PS50268"/>
    </source>
</evidence>